<reference evidence="3" key="1">
    <citation type="submission" date="2017-06" db="EMBL/GenBank/DDBJ databases">
        <authorList>
            <person name="Varghese N."/>
            <person name="Submissions S."/>
        </authorList>
    </citation>
    <scope>NUCLEOTIDE SEQUENCE [LARGE SCALE GENOMIC DNA]</scope>
    <source>
        <strain evidence="3">DSM 28041</strain>
    </source>
</reference>
<accession>A0A239BAH0</accession>
<feature type="region of interest" description="Disordered" evidence="1">
    <location>
        <begin position="1"/>
        <end position="23"/>
    </location>
</feature>
<name>A0A239BAH0_9BACT</name>
<dbReference type="Proteomes" id="UP000198310">
    <property type="component" value="Unassembled WGS sequence"/>
</dbReference>
<evidence type="ECO:0000313" key="2">
    <source>
        <dbReference type="EMBL" id="SNS04438.1"/>
    </source>
</evidence>
<evidence type="ECO:0000256" key="1">
    <source>
        <dbReference type="SAM" id="MobiDB-lite"/>
    </source>
</evidence>
<gene>
    <name evidence="2" type="ORF">SAMN06269173_12011</name>
</gene>
<evidence type="ECO:0000313" key="3">
    <source>
        <dbReference type="Proteomes" id="UP000198310"/>
    </source>
</evidence>
<dbReference type="EMBL" id="FZNS01000020">
    <property type="protein sequence ID" value="SNS04438.1"/>
    <property type="molecule type" value="Genomic_DNA"/>
</dbReference>
<dbReference type="AlphaFoldDB" id="A0A239BAH0"/>
<sequence length="135" mass="15040">MPGLSQSRSLAKRQHRRLSNPAILPVNQPTLAMGQTLEKVALVEKLPDSRTAHLQPIIDFLKAQGNDPASGDEFTYNRDGFGEYLFHQSLDVEALRQRFTFPPTILLTKDAVQDTRNFVAITQALPPSAPLTFNL</sequence>
<keyword evidence="3" id="KW-1185">Reference proteome</keyword>
<proteinExistence type="predicted"/>
<protein>
    <submittedName>
        <fullName evidence="2">Uncharacterized protein</fullName>
    </submittedName>
</protein>
<organism evidence="2 3">
    <name type="scientific">Hymenobacter mucosus</name>
    <dbReference type="NCBI Taxonomy" id="1411120"/>
    <lineage>
        <taxon>Bacteria</taxon>
        <taxon>Pseudomonadati</taxon>
        <taxon>Bacteroidota</taxon>
        <taxon>Cytophagia</taxon>
        <taxon>Cytophagales</taxon>
        <taxon>Hymenobacteraceae</taxon>
        <taxon>Hymenobacter</taxon>
    </lineage>
</organism>